<evidence type="ECO:0000313" key="3">
    <source>
        <dbReference type="Proteomes" id="UP001497444"/>
    </source>
</evidence>
<dbReference type="InterPro" id="IPR039265">
    <property type="entry name" value="DIR1-like"/>
</dbReference>
<dbReference type="PANTHER" id="PTHR33122:SF13">
    <property type="entry name" value="BIFUNCTIONAL INHIBITOR_LIPID-TRANSFER PROTEIN_SEED STORAGE 2S ALBUMIN SUPERFAMILY PROTEIN"/>
    <property type="match status" value="1"/>
</dbReference>
<dbReference type="EMBL" id="OZ020097">
    <property type="protein sequence ID" value="CAK9269469.1"/>
    <property type="molecule type" value="Genomic_DNA"/>
</dbReference>
<gene>
    <name evidence="2" type="ORF">CSSPJE1EN1_LOCUS14947</name>
</gene>
<feature type="domain" description="Bifunctional inhibitor/plant lipid transfer protein/seed storage helical" evidence="1">
    <location>
        <begin position="42"/>
        <end position="131"/>
    </location>
</feature>
<dbReference type="InterPro" id="IPR000528">
    <property type="entry name" value="Plant_nsLTP"/>
</dbReference>
<dbReference type="Gene3D" id="1.10.110.10">
    <property type="entry name" value="Plant lipid-transfer and hydrophobic proteins"/>
    <property type="match status" value="1"/>
</dbReference>
<protein>
    <recommendedName>
        <fullName evidence="1">Bifunctional inhibitor/plant lipid transfer protein/seed storage helical domain-containing protein</fullName>
    </recommendedName>
</protein>
<dbReference type="Pfam" id="PF14368">
    <property type="entry name" value="LTP_2"/>
    <property type="match status" value="1"/>
</dbReference>
<dbReference type="Proteomes" id="UP001497444">
    <property type="component" value="Chromosome 2"/>
</dbReference>
<dbReference type="CDD" id="cd00010">
    <property type="entry name" value="AAI_LTSS"/>
    <property type="match status" value="1"/>
</dbReference>
<dbReference type="PRINTS" id="PR00382">
    <property type="entry name" value="LIPIDTRNSFER"/>
</dbReference>
<sequence length="139" mass="13854">MSDARARAAAAGDAHEIRSCGRVNAVAVMRAIVGVAVLQLLLAAAELPATAAAASCELSSLGPCMTAGREAIKPPQECCDSVMAVAAGTDGLSCLCSLLTSDTAKEVGVNFRVAIGIPQRCGVAVPRGSKCNGMKVPGG</sequence>
<dbReference type="PANTHER" id="PTHR33122">
    <property type="entry name" value="LIPID BINDING PROTEIN-RELATED"/>
    <property type="match status" value="1"/>
</dbReference>
<reference evidence="2 3" key="1">
    <citation type="submission" date="2024-02" db="EMBL/GenBank/DDBJ databases">
        <authorList>
            <consortium name="ELIXIR-Norway"/>
            <consortium name="Elixir Norway"/>
        </authorList>
    </citation>
    <scope>NUCLEOTIDE SEQUENCE [LARGE SCALE GENOMIC DNA]</scope>
</reference>
<accession>A0ABP0WRK1</accession>
<organism evidence="2 3">
    <name type="scientific">Sphagnum jensenii</name>
    <dbReference type="NCBI Taxonomy" id="128206"/>
    <lineage>
        <taxon>Eukaryota</taxon>
        <taxon>Viridiplantae</taxon>
        <taxon>Streptophyta</taxon>
        <taxon>Embryophyta</taxon>
        <taxon>Bryophyta</taxon>
        <taxon>Sphagnophytina</taxon>
        <taxon>Sphagnopsida</taxon>
        <taxon>Sphagnales</taxon>
        <taxon>Sphagnaceae</taxon>
        <taxon>Sphagnum</taxon>
    </lineage>
</organism>
<proteinExistence type="predicted"/>
<dbReference type="SUPFAM" id="SSF47699">
    <property type="entry name" value="Bifunctional inhibitor/lipid-transfer protein/seed storage 2S albumin"/>
    <property type="match status" value="1"/>
</dbReference>
<keyword evidence="3" id="KW-1185">Reference proteome</keyword>
<dbReference type="InterPro" id="IPR036312">
    <property type="entry name" value="Bifun_inhib/LTP/seed_sf"/>
</dbReference>
<dbReference type="InterPro" id="IPR016140">
    <property type="entry name" value="Bifunc_inhib/LTP/seed_store"/>
</dbReference>
<name>A0ABP0WRK1_9BRYO</name>
<evidence type="ECO:0000313" key="2">
    <source>
        <dbReference type="EMBL" id="CAK9269469.1"/>
    </source>
</evidence>
<evidence type="ECO:0000259" key="1">
    <source>
        <dbReference type="Pfam" id="PF14368"/>
    </source>
</evidence>